<evidence type="ECO:0000313" key="2">
    <source>
        <dbReference type="Proteomes" id="UP000256304"/>
    </source>
</evidence>
<protein>
    <submittedName>
        <fullName evidence="1">TfoX-like protein</fullName>
    </submittedName>
</protein>
<dbReference type="EMBL" id="QTTN01000010">
    <property type="protein sequence ID" value="REE86493.1"/>
    <property type="molecule type" value="Genomic_DNA"/>
</dbReference>
<dbReference type="SUPFAM" id="SSF159894">
    <property type="entry name" value="YgaC/TfoX-N like"/>
    <property type="match status" value="1"/>
</dbReference>
<organism evidence="1 2">
    <name type="scientific">Paenibacillus taihuensis</name>
    <dbReference type="NCBI Taxonomy" id="1156355"/>
    <lineage>
        <taxon>Bacteria</taxon>
        <taxon>Bacillati</taxon>
        <taxon>Bacillota</taxon>
        <taxon>Bacilli</taxon>
        <taxon>Bacillales</taxon>
        <taxon>Paenibacillaceae</taxon>
        <taxon>Paenibacillus</taxon>
    </lineage>
</organism>
<dbReference type="RefSeq" id="WP_116189057.1">
    <property type="nucleotide sequence ID" value="NZ_QTTN01000010.1"/>
</dbReference>
<sequence>MSQQQLEQQYQEIGDHLVLTDGVVKGSMFGDQCLKINKKAFAMFYKGDMVFKLPEGNNAAALEGAATFEPSPGKQMNGWLRVPNDHAEQWEELSGAALQYVRSLTE</sequence>
<name>A0A3D9SA96_9BACL</name>
<comment type="caution">
    <text evidence="1">The sequence shown here is derived from an EMBL/GenBank/DDBJ whole genome shotgun (WGS) entry which is preliminary data.</text>
</comment>
<dbReference type="OrthoDB" id="963621at2"/>
<dbReference type="AlphaFoldDB" id="A0A3D9SA96"/>
<dbReference type="Proteomes" id="UP000256304">
    <property type="component" value="Unassembled WGS sequence"/>
</dbReference>
<evidence type="ECO:0000313" key="1">
    <source>
        <dbReference type="EMBL" id="REE86493.1"/>
    </source>
</evidence>
<proteinExistence type="predicted"/>
<reference evidence="1 2" key="1">
    <citation type="submission" date="2018-08" db="EMBL/GenBank/DDBJ databases">
        <title>Genomic Encyclopedia of Type Strains, Phase III (KMG-III): the genomes of soil and plant-associated and newly described type strains.</title>
        <authorList>
            <person name="Whitman W."/>
        </authorList>
    </citation>
    <scope>NUCLEOTIDE SEQUENCE [LARGE SCALE GENOMIC DNA]</scope>
    <source>
        <strain evidence="1 2">CGMCC 1.10966</strain>
    </source>
</reference>
<keyword evidence="2" id="KW-1185">Reference proteome</keyword>
<gene>
    <name evidence="1" type="ORF">A8990_110102</name>
</gene>
<accession>A0A3D9SA96</accession>
<dbReference type="Gene3D" id="3.30.1460.30">
    <property type="entry name" value="YgaC/TfoX-N like chaperone"/>
    <property type="match status" value="1"/>
</dbReference>